<reference evidence="1" key="1">
    <citation type="journal article" date="2015" name="Nature">
        <title>Complex archaea that bridge the gap between prokaryotes and eukaryotes.</title>
        <authorList>
            <person name="Spang A."/>
            <person name="Saw J.H."/>
            <person name="Jorgensen S.L."/>
            <person name="Zaremba-Niedzwiedzka K."/>
            <person name="Martijn J."/>
            <person name="Lind A.E."/>
            <person name="van Eijk R."/>
            <person name="Schleper C."/>
            <person name="Guy L."/>
            <person name="Ettema T.J."/>
        </authorList>
    </citation>
    <scope>NUCLEOTIDE SEQUENCE</scope>
</reference>
<comment type="caution">
    <text evidence="1">The sequence shown here is derived from an EMBL/GenBank/DDBJ whole genome shotgun (WGS) entry which is preliminary data.</text>
</comment>
<evidence type="ECO:0000313" key="1">
    <source>
        <dbReference type="EMBL" id="KKK94135.1"/>
    </source>
</evidence>
<name>A0A0F9A7G6_9ZZZZ</name>
<gene>
    <name evidence="1" type="ORF">LCGC14_2685900</name>
</gene>
<dbReference type="AlphaFoldDB" id="A0A0F9A7G6"/>
<sequence>MAIGPATALSWTGMLLNTLGGLRDTWQGNQFANQLNQMAGEGREGLRTLSGEMREAALGKPEILGVPAKSGIKGPFGWQWSPDTPAVEGQAGTSGYVQDLRDQQSGISEGRHQEGYRQLADYAEQFFGLDPLSKEGVAPSNRTPRTINQVELGKGGLSGMAQTEGDAYLQTLYERENARYEDVVAELTTSQETLKSGLDALGVTLGSGYQDILDRSQSRVEQMIQRAD</sequence>
<accession>A0A0F9A7G6</accession>
<organism evidence="1">
    <name type="scientific">marine sediment metagenome</name>
    <dbReference type="NCBI Taxonomy" id="412755"/>
    <lineage>
        <taxon>unclassified sequences</taxon>
        <taxon>metagenomes</taxon>
        <taxon>ecological metagenomes</taxon>
    </lineage>
</organism>
<protein>
    <submittedName>
        <fullName evidence="1">Uncharacterized protein</fullName>
    </submittedName>
</protein>
<dbReference type="EMBL" id="LAZR01047476">
    <property type="protein sequence ID" value="KKK94135.1"/>
    <property type="molecule type" value="Genomic_DNA"/>
</dbReference>
<proteinExistence type="predicted"/>
<feature type="non-terminal residue" evidence="1">
    <location>
        <position position="228"/>
    </location>
</feature>